<sequence length="74" mass="8526">MTTAEKLYKTAKELPEPLVAEILDFAEFLRKKRVVGALADRKEMLIDLAGGLERSKTFSGDLVEIQQRMRDEWE</sequence>
<protein>
    <recommendedName>
        <fullName evidence="1">DUF2281 domain-containing protein</fullName>
    </recommendedName>
</protein>
<evidence type="ECO:0000259" key="1">
    <source>
        <dbReference type="Pfam" id="PF10047"/>
    </source>
</evidence>
<reference evidence="2 3" key="1">
    <citation type="submission" date="2006-07" db="EMBL/GenBank/DDBJ databases">
        <title>Annotation of the draft genome assembly of Chlorobium ferroxidans DSM 13031.</title>
        <authorList>
            <consortium name="US DOE Joint Genome Institute (JGI-ORNL)"/>
            <person name="Larimer F."/>
            <person name="Land M."/>
            <person name="Hauser L."/>
        </authorList>
    </citation>
    <scope>NUCLEOTIDE SEQUENCE [LARGE SCALE GENOMIC DNA]</scope>
    <source>
        <strain evidence="2 3">DSM 13031</strain>
    </source>
</reference>
<name>Q0YTA8_9CHLB</name>
<dbReference type="AlphaFoldDB" id="Q0YTA8"/>
<dbReference type="OrthoDB" id="9182357at2"/>
<dbReference type="Pfam" id="PF10047">
    <property type="entry name" value="DUF2281"/>
    <property type="match status" value="1"/>
</dbReference>
<proteinExistence type="predicted"/>
<dbReference type="RefSeq" id="WP_006365794.1">
    <property type="nucleotide sequence ID" value="NZ_AASE01000003.1"/>
</dbReference>
<gene>
    <name evidence="2" type="ORF">CferDRAFT_1664</name>
</gene>
<keyword evidence="3" id="KW-1185">Reference proteome</keyword>
<dbReference type="Proteomes" id="UP000004162">
    <property type="component" value="Unassembled WGS sequence"/>
</dbReference>
<evidence type="ECO:0000313" key="3">
    <source>
        <dbReference type="Proteomes" id="UP000004162"/>
    </source>
</evidence>
<dbReference type="EMBL" id="AASE01000003">
    <property type="protein sequence ID" value="EAT59657.1"/>
    <property type="molecule type" value="Genomic_DNA"/>
</dbReference>
<feature type="domain" description="DUF2281" evidence="1">
    <location>
        <begin position="6"/>
        <end position="68"/>
    </location>
</feature>
<reference evidence="2 3" key="2">
    <citation type="submission" date="2006-07" db="EMBL/GenBank/DDBJ databases">
        <title>Sequencing of the draft genome and assembly of Chlorobium ferroxidans DSM 13031.</title>
        <authorList>
            <consortium name="US DOE Joint Genome Institute (JGI-PGF)"/>
            <person name="Copeland A."/>
            <person name="Lucas S."/>
            <person name="Lapidus A."/>
            <person name="Barry K."/>
            <person name="Glavina del Rio T."/>
            <person name="Dalin E."/>
            <person name="Tice H."/>
            <person name="Bruce D."/>
            <person name="Pitluck S."/>
            <person name="Richardson P."/>
        </authorList>
    </citation>
    <scope>NUCLEOTIDE SEQUENCE [LARGE SCALE GENOMIC DNA]</scope>
    <source>
        <strain evidence="2 3">DSM 13031</strain>
    </source>
</reference>
<evidence type="ECO:0000313" key="2">
    <source>
        <dbReference type="EMBL" id="EAT59657.1"/>
    </source>
</evidence>
<organism evidence="2 3">
    <name type="scientific">Chlorobium ferrooxidans DSM 13031</name>
    <dbReference type="NCBI Taxonomy" id="377431"/>
    <lineage>
        <taxon>Bacteria</taxon>
        <taxon>Pseudomonadati</taxon>
        <taxon>Chlorobiota</taxon>
        <taxon>Chlorobiia</taxon>
        <taxon>Chlorobiales</taxon>
        <taxon>Chlorobiaceae</taxon>
        <taxon>Chlorobium/Pelodictyon group</taxon>
        <taxon>Chlorobium</taxon>
    </lineage>
</organism>
<accession>Q0YTA8</accession>
<dbReference type="InterPro" id="IPR018739">
    <property type="entry name" value="DUF2281"/>
</dbReference>
<comment type="caution">
    <text evidence="2">The sequence shown here is derived from an EMBL/GenBank/DDBJ whole genome shotgun (WGS) entry which is preliminary data.</text>
</comment>